<evidence type="ECO:0000256" key="4">
    <source>
        <dbReference type="ARBA" id="ARBA00022840"/>
    </source>
</evidence>
<evidence type="ECO:0000256" key="2">
    <source>
        <dbReference type="ARBA" id="ARBA00022801"/>
    </source>
</evidence>
<evidence type="ECO:0000256" key="3">
    <source>
        <dbReference type="ARBA" id="ARBA00022806"/>
    </source>
</evidence>
<dbReference type="CDD" id="cd18787">
    <property type="entry name" value="SF2_C_DEAD"/>
    <property type="match status" value="1"/>
</dbReference>
<evidence type="ECO:0000256" key="7">
    <source>
        <dbReference type="SAM" id="MobiDB-lite"/>
    </source>
</evidence>
<dbReference type="RefSeq" id="WP_244148709.1">
    <property type="nucleotide sequence ID" value="NZ_FMXO01000010.1"/>
</dbReference>
<evidence type="ECO:0000256" key="1">
    <source>
        <dbReference type="ARBA" id="ARBA00022741"/>
    </source>
</evidence>
<dbReference type="InterPro" id="IPR001650">
    <property type="entry name" value="Helicase_C-like"/>
</dbReference>
<dbReference type="Proteomes" id="UP000198771">
    <property type="component" value="Unassembled WGS sequence"/>
</dbReference>
<accession>A0A1G6D6G1</accession>
<evidence type="ECO:0000259" key="9">
    <source>
        <dbReference type="PROSITE" id="PS51194"/>
    </source>
</evidence>
<feature type="region of interest" description="Disordered" evidence="7">
    <location>
        <begin position="1"/>
        <end position="27"/>
    </location>
</feature>
<feature type="compositionally biased region" description="Basic and acidic residues" evidence="7">
    <location>
        <begin position="1"/>
        <end position="10"/>
    </location>
</feature>
<dbReference type="Gene3D" id="3.40.50.300">
    <property type="entry name" value="P-loop containing nucleotide triphosphate hydrolases"/>
    <property type="match status" value="2"/>
</dbReference>
<keyword evidence="3 6" id="KW-0347">Helicase</keyword>
<dbReference type="InterPro" id="IPR050079">
    <property type="entry name" value="DEAD_box_RNA_helicase"/>
</dbReference>
<dbReference type="AlphaFoldDB" id="A0A1G6D6G1"/>
<dbReference type="PROSITE" id="PS51192">
    <property type="entry name" value="HELICASE_ATP_BIND_1"/>
    <property type="match status" value="1"/>
</dbReference>
<proteinExistence type="inferred from homology"/>
<dbReference type="CDD" id="cd00268">
    <property type="entry name" value="DEADc"/>
    <property type="match status" value="1"/>
</dbReference>
<dbReference type="GO" id="GO:0003724">
    <property type="term" value="F:RNA helicase activity"/>
    <property type="evidence" value="ECO:0007669"/>
    <property type="project" value="TreeGrafter"/>
</dbReference>
<keyword evidence="4 6" id="KW-0067">ATP-binding</keyword>
<dbReference type="GO" id="GO:0005829">
    <property type="term" value="C:cytosol"/>
    <property type="evidence" value="ECO:0007669"/>
    <property type="project" value="TreeGrafter"/>
</dbReference>
<dbReference type="Pfam" id="PF00270">
    <property type="entry name" value="DEAD"/>
    <property type="match status" value="1"/>
</dbReference>
<name>A0A1G6D6G1_9BACT</name>
<evidence type="ECO:0000313" key="11">
    <source>
        <dbReference type="Proteomes" id="UP000198771"/>
    </source>
</evidence>
<dbReference type="GO" id="GO:0016787">
    <property type="term" value="F:hydrolase activity"/>
    <property type="evidence" value="ECO:0007669"/>
    <property type="project" value="UniProtKB-KW"/>
</dbReference>
<reference evidence="10 11" key="1">
    <citation type="submission" date="2016-10" db="EMBL/GenBank/DDBJ databases">
        <authorList>
            <person name="de Groot N.N."/>
        </authorList>
    </citation>
    <scope>NUCLEOTIDE SEQUENCE [LARGE SCALE GENOMIC DNA]</scope>
    <source>
        <strain evidence="10 11">ASO4-2</strain>
    </source>
</reference>
<keyword evidence="1 6" id="KW-0547">Nucleotide-binding</keyword>
<feature type="domain" description="Helicase C-terminal" evidence="9">
    <location>
        <begin position="250"/>
        <end position="399"/>
    </location>
</feature>
<dbReference type="PROSITE" id="PS00039">
    <property type="entry name" value="DEAD_ATP_HELICASE"/>
    <property type="match status" value="1"/>
</dbReference>
<evidence type="ECO:0000256" key="5">
    <source>
        <dbReference type="ARBA" id="ARBA00038437"/>
    </source>
</evidence>
<dbReference type="InterPro" id="IPR000629">
    <property type="entry name" value="RNA-helicase_DEAD-box_CS"/>
</dbReference>
<dbReference type="STRING" id="617002.SAMN05660653_01962"/>
<dbReference type="SUPFAM" id="SSF52540">
    <property type="entry name" value="P-loop containing nucleoside triphosphate hydrolases"/>
    <property type="match status" value="1"/>
</dbReference>
<dbReference type="Pfam" id="PF00271">
    <property type="entry name" value="Helicase_C"/>
    <property type="match status" value="1"/>
</dbReference>
<sequence>MTDENIDHPLQEQPEAPVPDDDLHPETTLGELPEVLRQACARAGWSELTPVQKKAIPHVLAGRDIMAQARTGSGKTGAFILPLLERIDPKKAECQALVLVPTRELARQVSEEASVLAGDTGLNVVPVYGGTGYQSQIDAFRQGAHLVVGTPGRILDHLLSRNLNLDHIRVLIFDEADRMLSVGFYPDMRELQRYLPRGGYAAFMFSATYPESVIRLGEEFLNKPIFLGLSGDQVHIAEIEHVYCVVPRMSRDRVLIRLLEMENPSSAIIFCNTKNNVEYVAAILKQYGFDAEDISSNLSQVQRERVLARIRGGKLRFLVATDVAGRGIDIPGLSHVFLYEAPEDPESYIHRAGRTGRAGATGRVITLVDIMEKIELGRIAARFNINMLERKTPEEEDVTAVLEDRITVMLENKRRTMTLAQKERTARFVPTIPRFAHNEDTSALLAILLDELYQQTMNVPPPKPEEKPAPKATAMSAETSTTESQPKKKRRRRKPKKDDQGDSSTGDV</sequence>
<feature type="region of interest" description="Disordered" evidence="7">
    <location>
        <begin position="457"/>
        <end position="508"/>
    </location>
</feature>
<feature type="compositionally biased region" description="Low complexity" evidence="7">
    <location>
        <begin position="470"/>
        <end position="484"/>
    </location>
</feature>
<dbReference type="PANTHER" id="PTHR47959">
    <property type="entry name" value="ATP-DEPENDENT RNA HELICASE RHLE-RELATED"/>
    <property type="match status" value="1"/>
</dbReference>
<dbReference type="EMBL" id="FMXO01000010">
    <property type="protein sequence ID" value="SDB40747.1"/>
    <property type="molecule type" value="Genomic_DNA"/>
</dbReference>
<dbReference type="GO" id="GO:0005524">
    <property type="term" value="F:ATP binding"/>
    <property type="evidence" value="ECO:0007669"/>
    <property type="project" value="UniProtKB-KW"/>
</dbReference>
<evidence type="ECO:0000256" key="6">
    <source>
        <dbReference type="RuleBase" id="RU000492"/>
    </source>
</evidence>
<dbReference type="PANTHER" id="PTHR47959:SF1">
    <property type="entry name" value="ATP-DEPENDENT RNA HELICASE DBPA"/>
    <property type="match status" value="1"/>
</dbReference>
<dbReference type="InterPro" id="IPR014001">
    <property type="entry name" value="Helicase_ATP-bd"/>
</dbReference>
<gene>
    <name evidence="10" type="ORF">SAMN05660653_01962</name>
</gene>
<dbReference type="GO" id="GO:0003676">
    <property type="term" value="F:nucleic acid binding"/>
    <property type="evidence" value="ECO:0007669"/>
    <property type="project" value="InterPro"/>
</dbReference>
<protein>
    <submittedName>
        <fullName evidence="10">ATP-dependent RNA helicase DeaD</fullName>
    </submittedName>
</protein>
<evidence type="ECO:0000313" key="10">
    <source>
        <dbReference type="EMBL" id="SDB40747.1"/>
    </source>
</evidence>
<keyword evidence="2 6" id="KW-0378">Hydrolase</keyword>
<dbReference type="SMART" id="SM00487">
    <property type="entry name" value="DEXDc"/>
    <property type="match status" value="1"/>
</dbReference>
<dbReference type="InterPro" id="IPR011545">
    <property type="entry name" value="DEAD/DEAH_box_helicase_dom"/>
</dbReference>
<dbReference type="PROSITE" id="PS51194">
    <property type="entry name" value="HELICASE_CTER"/>
    <property type="match status" value="1"/>
</dbReference>
<dbReference type="SMART" id="SM00490">
    <property type="entry name" value="HELICc"/>
    <property type="match status" value="1"/>
</dbReference>
<dbReference type="InterPro" id="IPR027417">
    <property type="entry name" value="P-loop_NTPase"/>
</dbReference>
<comment type="similarity">
    <text evidence="5 6">Belongs to the DEAD box helicase family.</text>
</comment>
<feature type="domain" description="Helicase ATP-binding" evidence="8">
    <location>
        <begin position="56"/>
        <end position="227"/>
    </location>
</feature>
<evidence type="ECO:0000259" key="8">
    <source>
        <dbReference type="PROSITE" id="PS51192"/>
    </source>
</evidence>
<dbReference type="InterPro" id="IPR044742">
    <property type="entry name" value="DEAD/DEAH_RhlB"/>
</dbReference>
<organism evidence="10 11">
    <name type="scientific">Desulfonatronum thiosulfatophilum</name>
    <dbReference type="NCBI Taxonomy" id="617002"/>
    <lineage>
        <taxon>Bacteria</taxon>
        <taxon>Pseudomonadati</taxon>
        <taxon>Thermodesulfobacteriota</taxon>
        <taxon>Desulfovibrionia</taxon>
        <taxon>Desulfovibrionales</taxon>
        <taxon>Desulfonatronaceae</taxon>
        <taxon>Desulfonatronum</taxon>
    </lineage>
</organism>
<keyword evidence="11" id="KW-1185">Reference proteome</keyword>